<keyword evidence="1" id="KW-0732">Signal</keyword>
<dbReference type="InterPro" id="IPR001434">
    <property type="entry name" value="OmcB-like_DUF11"/>
</dbReference>
<dbReference type="Proteomes" id="UP001229313">
    <property type="component" value="Chromosome"/>
</dbReference>
<evidence type="ECO:0000313" key="4">
    <source>
        <dbReference type="Proteomes" id="UP001229313"/>
    </source>
</evidence>
<dbReference type="RefSeq" id="WP_309151511.1">
    <property type="nucleotide sequence ID" value="NZ_CP133568.1"/>
</dbReference>
<evidence type="ECO:0000259" key="2">
    <source>
        <dbReference type="Pfam" id="PF01345"/>
    </source>
</evidence>
<dbReference type="Pfam" id="PF01345">
    <property type="entry name" value="DUF11"/>
    <property type="match status" value="1"/>
</dbReference>
<protein>
    <recommendedName>
        <fullName evidence="2">DUF11 domain-containing protein</fullName>
    </recommendedName>
</protein>
<sequence length="559" mass="56637">MAWALCAVVAAAAWAVPAAQVPTLESAANSALTGSGLRVNALGEGALAMGLRVQRPGAEQRLRPTLDSFDSGDAALRSSNLGRSVFITSWTARGTCRHVRFCLAATISGSSWQWPADSRQARRVRKRDLQGNAMNPIQYSSIGPRGACLAHASAVAAKDATPGIRAAAADIAASGAPVLRAAGIGRSMKILFALTLLLGGASETAAQTGYVLPNAFVSGAAGRTGSATYTYPPIAGVTQTVTYTVAGSGTGTGTETGTGSAAPNSDYNARYRLRTPNSTFDASGSPTAVMFSPGVNPNAIRGPIMDTSRQGCLTTPTCATPPRGTLTITFLEAVTNPIIHFAGLGVDTPTRISTIYTVAGASNNGAPEAVTLTRLAGNSVFAVNGLTIDNSVATNSINVSCAANQAACGSVMVNGTFNSITFNVTVEGGGFPTAGEREGHAVSVSYTPRADVRITKTNTFATDGPNDLANDTVVQGTTRTYTLVATNTGPNSAGNAILRDPAPTGLTCQTATCTAATNGAACPAAANLTIANLQSSGGVPIPTFPPNGSVTVELSCTVN</sequence>
<name>A0ABY9P5Y1_9GAMM</name>
<feature type="chain" id="PRO_5045544788" description="DUF11 domain-containing protein" evidence="1">
    <location>
        <begin position="19"/>
        <end position="559"/>
    </location>
</feature>
<reference evidence="3 4" key="1">
    <citation type="submission" date="2023-08" db="EMBL/GenBank/DDBJ databases">
        <title>The whole genome sequence of Lysobacter yananisis.</title>
        <authorList>
            <person name="Sun H."/>
        </authorList>
    </citation>
    <scope>NUCLEOTIDE SEQUENCE [LARGE SCALE GENOMIC DNA]</scope>
    <source>
        <strain evidence="3 4">SNNU513</strain>
    </source>
</reference>
<organism evidence="3 4">
    <name type="scientific">Lysobacter yananisis</name>
    <dbReference type="NCBI Taxonomy" id="1003114"/>
    <lineage>
        <taxon>Bacteria</taxon>
        <taxon>Pseudomonadati</taxon>
        <taxon>Pseudomonadota</taxon>
        <taxon>Gammaproteobacteria</taxon>
        <taxon>Lysobacterales</taxon>
        <taxon>Lysobacteraceae</taxon>
        <taxon>Lysobacter</taxon>
    </lineage>
</organism>
<dbReference type="NCBIfam" id="TIGR01451">
    <property type="entry name" value="B_ant_repeat"/>
    <property type="match status" value="1"/>
</dbReference>
<feature type="domain" description="DUF11" evidence="2">
    <location>
        <begin position="468"/>
        <end position="558"/>
    </location>
</feature>
<dbReference type="EMBL" id="CP133568">
    <property type="protein sequence ID" value="WMT02468.1"/>
    <property type="molecule type" value="Genomic_DNA"/>
</dbReference>
<gene>
    <name evidence="3" type="ORF">RDV84_21285</name>
</gene>
<accession>A0ABY9P5Y1</accession>
<feature type="signal peptide" evidence="1">
    <location>
        <begin position="1"/>
        <end position="18"/>
    </location>
</feature>
<dbReference type="InterPro" id="IPR047589">
    <property type="entry name" value="DUF11_rpt"/>
</dbReference>
<evidence type="ECO:0000313" key="3">
    <source>
        <dbReference type="EMBL" id="WMT02468.1"/>
    </source>
</evidence>
<proteinExistence type="predicted"/>
<evidence type="ECO:0000256" key="1">
    <source>
        <dbReference type="SAM" id="SignalP"/>
    </source>
</evidence>
<keyword evidence="4" id="KW-1185">Reference proteome</keyword>